<evidence type="ECO:0000313" key="3">
    <source>
        <dbReference type="Proteomes" id="UP000005156"/>
    </source>
</evidence>
<reference evidence="2 3" key="1">
    <citation type="submission" date="2011-02" db="EMBL/GenBank/DDBJ databases">
        <authorList>
            <person name="Weinstock G."/>
            <person name="Sodergren E."/>
            <person name="Clifton S."/>
            <person name="Fulton L."/>
            <person name="Fulton B."/>
            <person name="Courtney L."/>
            <person name="Fronick C."/>
            <person name="Harrison M."/>
            <person name="Strong C."/>
            <person name="Farmer C."/>
            <person name="Delahaunty K."/>
            <person name="Markovic C."/>
            <person name="Hall O."/>
            <person name="Minx P."/>
            <person name="Tomlinson C."/>
            <person name="Mitreva M."/>
            <person name="Hou S."/>
            <person name="Chen J."/>
            <person name="Wollam A."/>
            <person name="Pepin K.H."/>
            <person name="Johnson M."/>
            <person name="Bhonagiri V."/>
            <person name="Zhang X."/>
            <person name="Suruliraj S."/>
            <person name="Warren W."/>
            <person name="Chinwalla A."/>
            <person name="Mardis E.R."/>
            <person name="Wilson R.K."/>
        </authorList>
    </citation>
    <scope>NUCLEOTIDE SEQUENCE [LARGE SCALE GENOMIC DNA]</scope>
    <source>
        <strain evidence="2 3">YIT 11859</strain>
    </source>
</reference>
<feature type="compositionally biased region" description="Polar residues" evidence="1">
    <location>
        <begin position="45"/>
        <end position="54"/>
    </location>
</feature>
<gene>
    <name evidence="2" type="ORF">HMPREF9439_02137</name>
</gene>
<protein>
    <submittedName>
        <fullName evidence="2">Uncharacterized protein</fullName>
    </submittedName>
</protein>
<name>F3QMG2_9BURK</name>
<sequence>MFVLLNISGFPLNHTNQKNIVQKPLCFLRGESKKSQSQTRRSKKNTQGYTIFAC</sequence>
<keyword evidence="3" id="KW-1185">Reference proteome</keyword>
<organism evidence="2 3">
    <name type="scientific">Parasutterella excrementihominis YIT 11859</name>
    <dbReference type="NCBI Taxonomy" id="762966"/>
    <lineage>
        <taxon>Bacteria</taxon>
        <taxon>Pseudomonadati</taxon>
        <taxon>Pseudomonadota</taxon>
        <taxon>Betaproteobacteria</taxon>
        <taxon>Burkholderiales</taxon>
        <taxon>Sutterellaceae</taxon>
        <taxon>Parasutterella</taxon>
    </lineage>
</organism>
<dbReference type="EMBL" id="AFBP01000075">
    <property type="protein sequence ID" value="EGG52100.1"/>
    <property type="molecule type" value="Genomic_DNA"/>
</dbReference>
<dbReference type="AlphaFoldDB" id="F3QMG2"/>
<comment type="caution">
    <text evidence="2">The sequence shown here is derived from an EMBL/GenBank/DDBJ whole genome shotgun (WGS) entry which is preliminary data.</text>
</comment>
<evidence type="ECO:0000313" key="2">
    <source>
        <dbReference type="EMBL" id="EGG52100.1"/>
    </source>
</evidence>
<evidence type="ECO:0000256" key="1">
    <source>
        <dbReference type="SAM" id="MobiDB-lite"/>
    </source>
</evidence>
<accession>F3QMG2</accession>
<dbReference type="Proteomes" id="UP000005156">
    <property type="component" value="Unassembled WGS sequence"/>
</dbReference>
<dbReference type="HOGENOM" id="CLU_3046214_0_0_4"/>
<feature type="region of interest" description="Disordered" evidence="1">
    <location>
        <begin position="31"/>
        <end position="54"/>
    </location>
</feature>
<proteinExistence type="predicted"/>